<protein>
    <submittedName>
        <fullName evidence="2">NERD domain-containing protein</fullName>
    </submittedName>
</protein>
<dbReference type="RefSeq" id="WP_125322303.1">
    <property type="nucleotide sequence ID" value="NZ_AP024889.1"/>
</dbReference>
<accession>A0A3R9EFG5</accession>
<reference evidence="2 3" key="1">
    <citation type="submission" date="2018-12" db="EMBL/GenBank/DDBJ databases">
        <title>Genomic taxonomy of the Vibrionaceae family.</title>
        <authorList>
            <person name="Gomez-Gil B."/>
            <person name="Enciso-Ibarra K."/>
        </authorList>
    </citation>
    <scope>NUCLEOTIDE SEQUENCE [LARGE SCALE GENOMIC DNA]</scope>
    <source>
        <strain evidence="2 3">CAIM 594</strain>
    </source>
</reference>
<dbReference type="EMBL" id="RSFA01000065">
    <property type="protein sequence ID" value="RSD30480.1"/>
    <property type="molecule type" value="Genomic_DNA"/>
</dbReference>
<evidence type="ECO:0000259" key="1">
    <source>
        <dbReference type="Pfam" id="PF08378"/>
    </source>
</evidence>
<name>A0A3R9EFG5_9VIBR</name>
<dbReference type="InterPro" id="IPR011528">
    <property type="entry name" value="NERD"/>
</dbReference>
<proteinExistence type="predicted"/>
<gene>
    <name evidence="2" type="ORF">EJA03_13655</name>
</gene>
<organism evidence="2 3">
    <name type="scientific">Vibrio pectenicida</name>
    <dbReference type="NCBI Taxonomy" id="62763"/>
    <lineage>
        <taxon>Bacteria</taxon>
        <taxon>Pseudomonadati</taxon>
        <taxon>Pseudomonadota</taxon>
        <taxon>Gammaproteobacteria</taxon>
        <taxon>Vibrionales</taxon>
        <taxon>Vibrionaceae</taxon>
        <taxon>Vibrio</taxon>
    </lineage>
</organism>
<comment type="caution">
    <text evidence="2">The sequence shown here is derived from an EMBL/GenBank/DDBJ whole genome shotgun (WGS) entry which is preliminary data.</text>
</comment>
<dbReference type="Proteomes" id="UP000269041">
    <property type="component" value="Unassembled WGS sequence"/>
</dbReference>
<dbReference type="AlphaFoldDB" id="A0A3R9EFG5"/>
<evidence type="ECO:0000313" key="3">
    <source>
        <dbReference type="Proteomes" id="UP000269041"/>
    </source>
</evidence>
<keyword evidence="3" id="KW-1185">Reference proteome</keyword>
<dbReference type="Pfam" id="PF08378">
    <property type="entry name" value="NERD"/>
    <property type="match status" value="1"/>
</dbReference>
<sequence length="83" mass="9765">MAEPIPSLNTCLSKMENGEKRFARRLESLLDSDYLCWFDIPVGRQRRYPDFIVLHPLRGLLFLEVKDWKIDKIKSITAKTVEL</sequence>
<dbReference type="OrthoDB" id="7066673at2"/>
<evidence type="ECO:0000313" key="2">
    <source>
        <dbReference type="EMBL" id="RSD30480.1"/>
    </source>
</evidence>
<feature type="domain" description="NERD" evidence="1">
    <location>
        <begin position="16"/>
        <end position="69"/>
    </location>
</feature>